<name>A0A6J5X8J0_PRUAR</name>
<dbReference type="AlphaFoldDB" id="A0A6J5X8J0"/>
<gene>
    <name evidence="2" type="ORF">ORAREDHAP_LOCUS28972</name>
</gene>
<proteinExistence type="predicted"/>
<accession>A0A6J5X8J0</accession>
<keyword evidence="3" id="KW-1185">Reference proteome</keyword>
<feature type="region of interest" description="Disordered" evidence="1">
    <location>
        <begin position="292"/>
        <end position="321"/>
    </location>
</feature>
<dbReference type="PANTHER" id="PTHR33223">
    <property type="entry name" value="CCHC-TYPE DOMAIN-CONTAINING PROTEIN"/>
    <property type="match status" value="1"/>
</dbReference>
<reference evidence="3" key="1">
    <citation type="journal article" date="2020" name="Genome Biol.">
        <title>Gamete binning: chromosome-level and haplotype-resolved genome assembly enabled by high-throughput single-cell sequencing of gamete genomes.</title>
        <authorList>
            <person name="Campoy J.A."/>
            <person name="Sun H."/>
            <person name="Goel M."/>
            <person name="Jiao W.-B."/>
            <person name="Folz-Donahue K."/>
            <person name="Wang N."/>
            <person name="Rubio M."/>
            <person name="Liu C."/>
            <person name="Kukat C."/>
            <person name="Ruiz D."/>
            <person name="Huettel B."/>
            <person name="Schneeberger K."/>
        </authorList>
    </citation>
    <scope>NUCLEOTIDE SEQUENCE [LARGE SCALE GENOMIC DNA]</scope>
    <source>
        <strain evidence="3">cv. Rojo Pasion</strain>
    </source>
</reference>
<protein>
    <recommendedName>
        <fullName evidence="4">Retrotransposon gag domain-containing protein</fullName>
    </recommendedName>
</protein>
<dbReference type="OrthoDB" id="1305902at2759"/>
<sequence length="321" mass="35801">MIAKLRNDIMSFAHNDIGPFYEAWDRYKDMLRKCPHHVLPTWMQVQAFYNGLNNTSKTTIDVAAGGALMGKTKTEAYNWLEEMAPNNYQRPSERSTPKKVGIHEIDAISALTEQISTLSKQLGPYHGNECGAGPFTSPFEQANQVFDFNRQRNNPYSNTYNPGWKNHPNFSWSNNQNVQGPPPGFTPQEKKHGLEDIITQLAGNVNTLSVNTNQFMSKIETTLQNQAASIQNLEVQMGQLANVLTGRVNGAFPSKTEINPKSQEHAKAITLWNGRPIKIAVDLDEEKNIQQQTIEKSEITSVPPSPSTTAETATQLDEISA</sequence>
<evidence type="ECO:0008006" key="4">
    <source>
        <dbReference type="Google" id="ProtNLM"/>
    </source>
</evidence>
<evidence type="ECO:0000313" key="2">
    <source>
        <dbReference type="EMBL" id="CAB4308837.1"/>
    </source>
</evidence>
<evidence type="ECO:0000256" key="1">
    <source>
        <dbReference type="SAM" id="MobiDB-lite"/>
    </source>
</evidence>
<evidence type="ECO:0000313" key="3">
    <source>
        <dbReference type="Proteomes" id="UP000507245"/>
    </source>
</evidence>
<dbReference type="EMBL" id="CAEKKB010000004">
    <property type="protein sequence ID" value="CAB4308837.1"/>
    <property type="molecule type" value="Genomic_DNA"/>
</dbReference>
<feature type="compositionally biased region" description="Polar residues" evidence="1">
    <location>
        <begin position="310"/>
        <end position="321"/>
    </location>
</feature>
<dbReference type="Proteomes" id="UP000507245">
    <property type="component" value="Unassembled WGS sequence"/>
</dbReference>
<organism evidence="2 3">
    <name type="scientific">Prunus armeniaca</name>
    <name type="common">Apricot</name>
    <name type="synonym">Armeniaca vulgaris</name>
    <dbReference type="NCBI Taxonomy" id="36596"/>
    <lineage>
        <taxon>Eukaryota</taxon>
        <taxon>Viridiplantae</taxon>
        <taxon>Streptophyta</taxon>
        <taxon>Embryophyta</taxon>
        <taxon>Tracheophyta</taxon>
        <taxon>Spermatophyta</taxon>
        <taxon>Magnoliopsida</taxon>
        <taxon>eudicotyledons</taxon>
        <taxon>Gunneridae</taxon>
        <taxon>Pentapetalae</taxon>
        <taxon>rosids</taxon>
        <taxon>fabids</taxon>
        <taxon>Rosales</taxon>
        <taxon>Rosaceae</taxon>
        <taxon>Amygdaloideae</taxon>
        <taxon>Amygdaleae</taxon>
        <taxon>Prunus</taxon>
    </lineage>
</organism>
<dbReference type="PANTHER" id="PTHR33223:SF11">
    <property type="entry name" value="ELEMENT PROTEIN, PUTATIVE-RELATED"/>
    <property type="match status" value="1"/>
</dbReference>